<keyword evidence="3" id="KW-1185">Reference proteome</keyword>
<evidence type="ECO:0000313" key="2">
    <source>
        <dbReference type="EMBL" id="PQJ27280.1"/>
    </source>
</evidence>
<reference evidence="2 3" key="1">
    <citation type="submission" date="2016-12" db="EMBL/GenBank/DDBJ databases">
        <title>Study of bacterial adaptation to deep sea.</title>
        <authorList>
            <person name="Song J."/>
            <person name="Yoshizawa S."/>
            <person name="Kogure K."/>
        </authorList>
    </citation>
    <scope>NUCLEOTIDE SEQUENCE [LARGE SCALE GENOMIC DNA]</scope>
    <source>
        <strain evidence="2 3">SAORIC-165</strain>
    </source>
</reference>
<accession>A0A2S7TY89</accession>
<feature type="signal peptide" evidence="1">
    <location>
        <begin position="1"/>
        <end position="19"/>
    </location>
</feature>
<proteinExistence type="predicted"/>
<evidence type="ECO:0000313" key="3">
    <source>
        <dbReference type="Proteomes" id="UP000239907"/>
    </source>
</evidence>
<name>A0A2S7TY89_9BACT</name>
<dbReference type="EMBL" id="MQWA01000001">
    <property type="protein sequence ID" value="PQJ27280.1"/>
    <property type="molecule type" value="Genomic_DNA"/>
</dbReference>
<dbReference type="Proteomes" id="UP000239907">
    <property type="component" value="Unassembled WGS sequence"/>
</dbReference>
<comment type="caution">
    <text evidence="2">The sequence shown here is derived from an EMBL/GenBank/DDBJ whole genome shotgun (WGS) entry which is preliminary data.</text>
</comment>
<protein>
    <submittedName>
        <fullName evidence="2">Uncharacterized protein</fullName>
    </submittedName>
</protein>
<dbReference type="AlphaFoldDB" id="A0A2S7TY89"/>
<sequence length="388" mass="43393">MRPLTIATTLLLFSPLSHAEVPAAKHSSVAPPAYEATMQAAPFLKILEKYIQSAFEDTEKPVDVDGLFAATGLKNLNTIQHSNRQVADTWINTLRLHTKQPKPGIFKLLGTASPELNEPFYAPASSDIAAQLSLELGHLPGLLTAISEQTQQQKQTKTFLEQKIGERTLKDLLEKNRARLHLAVDFDDKVPFNLGRVQIGRPHVLLRIDGINPLIEELIEHYIKTRNVLLKRTEENGHIVYRLPKYFILASAGYLPVITLDPTANTTTIASSQMVLDRVRNSKTTLADDPQFLQTWQKMPAKSSAQLYISKRLLNSTEKIYKRALKEEWTDNPQFLANQAIISQLIHDLNSSTSGIAFSHVSKKDQQIMSLKAPFPSILILLAIALQN</sequence>
<organism evidence="2 3">
    <name type="scientific">Rubritalea profundi</name>
    <dbReference type="NCBI Taxonomy" id="1658618"/>
    <lineage>
        <taxon>Bacteria</taxon>
        <taxon>Pseudomonadati</taxon>
        <taxon>Verrucomicrobiota</taxon>
        <taxon>Verrucomicrobiia</taxon>
        <taxon>Verrucomicrobiales</taxon>
        <taxon>Rubritaleaceae</taxon>
        <taxon>Rubritalea</taxon>
    </lineage>
</organism>
<feature type="chain" id="PRO_5015444340" evidence="1">
    <location>
        <begin position="20"/>
        <end position="388"/>
    </location>
</feature>
<gene>
    <name evidence="2" type="ORF">BSZ32_01415</name>
</gene>
<evidence type="ECO:0000256" key="1">
    <source>
        <dbReference type="SAM" id="SignalP"/>
    </source>
</evidence>
<dbReference type="RefSeq" id="WP_105041762.1">
    <property type="nucleotide sequence ID" value="NZ_MQWA01000001.1"/>
</dbReference>
<keyword evidence="1" id="KW-0732">Signal</keyword>